<feature type="signal peptide" evidence="2">
    <location>
        <begin position="1"/>
        <end position="22"/>
    </location>
</feature>
<proteinExistence type="predicted"/>
<reference evidence="3 4" key="1">
    <citation type="submission" date="2018-10" db="EMBL/GenBank/DDBJ databases">
        <title>Sequencing the genomes of 1000 actinobacteria strains.</title>
        <authorList>
            <person name="Klenk H.-P."/>
        </authorList>
    </citation>
    <scope>NUCLEOTIDE SEQUENCE [LARGE SCALE GENOMIC DNA]</scope>
    <source>
        <strain evidence="3 4">DSM 43911</strain>
    </source>
</reference>
<feature type="compositionally biased region" description="Pro residues" evidence="1">
    <location>
        <begin position="213"/>
        <end position="225"/>
    </location>
</feature>
<keyword evidence="2" id="KW-0732">Signal</keyword>
<evidence type="ECO:0000313" key="3">
    <source>
        <dbReference type="EMBL" id="RKT72345.1"/>
    </source>
</evidence>
<dbReference type="OrthoDB" id="3638561at2"/>
<dbReference type="AlphaFoldDB" id="A0A495XGX9"/>
<evidence type="ECO:0000256" key="2">
    <source>
        <dbReference type="SAM" id="SignalP"/>
    </source>
</evidence>
<dbReference type="Proteomes" id="UP000272729">
    <property type="component" value="Unassembled WGS sequence"/>
</dbReference>
<organism evidence="3 4">
    <name type="scientific">Saccharothrix variisporea</name>
    <dbReference type="NCBI Taxonomy" id="543527"/>
    <lineage>
        <taxon>Bacteria</taxon>
        <taxon>Bacillati</taxon>
        <taxon>Actinomycetota</taxon>
        <taxon>Actinomycetes</taxon>
        <taxon>Pseudonocardiales</taxon>
        <taxon>Pseudonocardiaceae</taxon>
        <taxon>Saccharothrix</taxon>
    </lineage>
</organism>
<sequence length="255" mass="26043">MRRVTALVAALLLTATPTTPIAAAEQGFPGIDFRLTPLEVEPGGVITASTAAPSCNATGFGPVTSPGFVAPIEWGKYPGGPTAQGEARGNTRVITTPGTYTATVRCLQKPDFAEVTFTILEPKPLRAFSLFPLELQPGAEITGTMPVDNDCTGTTITSPGFVAPLELQTEAGNVSELGGKTTVVSTPGTYQAVMTCRDGPFAVSFTVLGQPPAADPPTNDPPQTQPPIKKPKGAPETGGGGTAHDLGSAQDLGTA</sequence>
<keyword evidence="4" id="KW-1185">Reference proteome</keyword>
<feature type="chain" id="PRO_5039628780" description="Ig-like domain-containing protein" evidence="2">
    <location>
        <begin position="23"/>
        <end position="255"/>
    </location>
</feature>
<protein>
    <recommendedName>
        <fullName evidence="5">Ig-like domain-containing protein</fullName>
    </recommendedName>
</protein>
<accession>A0A495XGX9</accession>
<evidence type="ECO:0000256" key="1">
    <source>
        <dbReference type="SAM" id="MobiDB-lite"/>
    </source>
</evidence>
<comment type="caution">
    <text evidence="3">The sequence shown here is derived from an EMBL/GenBank/DDBJ whole genome shotgun (WGS) entry which is preliminary data.</text>
</comment>
<feature type="region of interest" description="Disordered" evidence="1">
    <location>
        <begin position="207"/>
        <end position="255"/>
    </location>
</feature>
<gene>
    <name evidence="3" type="ORF">DFJ66_5656</name>
</gene>
<dbReference type="RefSeq" id="WP_147459379.1">
    <property type="nucleotide sequence ID" value="NZ_JBIUBA010000037.1"/>
</dbReference>
<evidence type="ECO:0000313" key="4">
    <source>
        <dbReference type="Proteomes" id="UP000272729"/>
    </source>
</evidence>
<dbReference type="EMBL" id="RBXR01000001">
    <property type="protein sequence ID" value="RKT72345.1"/>
    <property type="molecule type" value="Genomic_DNA"/>
</dbReference>
<evidence type="ECO:0008006" key="5">
    <source>
        <dbReference type="Google" id="ProtNLM"/>
    </source>
</evidence>
<name>A0A495XGX9_9PSEU</name>